<evidence type="ECO:0000313" key="8">
    <source>
        <dbReference type="Proteomes" id="UP000034182"/>
    </source>
</evidence>
<feature type="transmembrane region" description="Helical" evidence="6">
    <location>
        <begin position="20"/>
        <end position="38"/>
    </location>
</feature>
<dbReference type="GO" id="GO:0016020">
    <property type="term" value="C:membrane"/>
    <property type="evidence" value="ECO:0007669"/>
    <property type="project" value="UniProtKB-SubCell"/>
</dbReference>
<dbReference type="PANTHER" id="PTHR31465:SF35">
    <property type="entry name" value="RTA1 DOMAIN PROTEIN-RELATED"/>
    <property type="match status" value="1"/>
</dbReference>
<feature type="region of interest" description="Disordered" evidence="5">
    <location>
        <begin position="286"/>
        <end position="312"/>
    </location>
</feature>
<dbReference type="InterPro" id="IPR007568">
    <property type="entry name" value="RTA1"/>
</dbReference>
<reference evidence="7 8" key="1">
    <citation type="submission" date="2015-03" db="EMBL/GenBank/DDBJ databases">
        <authorList>
            <person name="Morales-Cruz A."/>
            <person name="Amrine K.C."/>
            <person name="Cantu D."/>
        </authorList>
    </citation>
    <scope>NUCLEOTIDE SEQUENCE [LARGE SCALE GENOMIC DNA]</scope>
    <source>
        <strain evidence="7">DS831</strain>
    </source>
</reference>
<keyword evidence="2 6" id="KW-0812">Transmembrane</keyword>
<dbReference type="Proteomes" id="UP000034182">
    <property type="component" value="Unassembled WGS sequence"/>
</dbReference>
<protein>
    <submittedName>
        <fullName evidence="7">Putative rta-like protein</fullName>
    </submittedName>
</protein>
<keyword evidence="3 6" id="KW-1133">Transmembrane helix</keyword>
<feature type="transmembrane region" description="Helical" evidence="6">
    <location>
        <begin position="251"/>
        <end position="269"/>
    </location>
</feature>
<feature type="transmembrane region" description="Helical" evidence="6">
    <location>
        <begin position="132"/>
        <end position="150"/>
    </location>
</feature>
<organism evidence="7 8">
    <name type="scientific">Diplodia seriata</name>
    <dbReference type="NCBI Taxonomy" id="420778"/>
    <lineage>
        <taxon>Eukaryota</taxon>
        <taxon>Fungi</taxon>
        <taxon>Dikarya</taxon>
        <taxon>Ascomycota</taxon>
        <taxon>Pezizomycotina</taxon>
        <taxon>Dothideomycetes</taxon>
        <taxon>Dothideomycetes incertae sedis</taxon>
        <taxon>Botryosphaeriales</taxon>
        <taxon>Botryosphaeriaceae</taxon>
        <taxon>Diplodia</taxon>
    </lineage>
</organism>
<sequence length="312" mass="35000">MSDKPGQDGFVLYHYDPSTPLAIAFVALFANTTLLHIWQLVRRRTWYIIPFVVGGICGYTPGTNFPPIETVGYLGRFISSRQTPDWKTWPYAMQSLTLLLAPAFFAASIYMVLGRIVRLTDGSAHSPIPVKWLTKIFVLGDVISFLGQSAGGGMLSKADTANEVKWGERIIIGGLCVQLLFFGLFMIVAAIFHIRILRVPTATADALTVPWRRFLVVLYVASALIMVRSVFRVVEYIQGSEGYLMSKEMFIYIFDASLMFLTMVIFNIWHPSRIINNHAAAGRSSDEESAHSHHHMLQQWKPTHASQRTGKA</sequence>
<dbReference type="Pfam" id="PF04479">
    <property type="entry name" value="RTA1"/>
    <property type="match status" value="1"/>
</dbReference>
<dbReference type="PANTHER" id="PTHR31465">
    <property type="entry name" value="PROTEIN RTA1-RELATED"/>
    <property type="match status" value="1"/>
</dbReference>
<feature type="transmembrane region" description="Helical" evidence="6">
    <location>
        <begin position="91"/>
        <end position="112"/>
    </location>
</feature>
<evidence type="ECO:0000256" key="4">
    <source>
        <dbReference type="ARBA" id="ARBA00023136"/>
    </source>
</evidence>
<dbReference type="EMBL" id="LAQI01000089">
    <property type="protein sequence ID" value="KKY20974.1"/>
    <property type="molecule type" value="Genomic_DNA"/>
</dbReference>
<dbReference type="AlphaFoldDB" id="A0A0G2EEV3"/>
<evidence type="ECO:0000256" key="1">
    <source>
        <dbReference type="ARBA" id="ARBA00004141"/>
    </source>
</evidence>
<evidence type="ECO:0000256" key="3">
    <source>
        <dbReference type="ARBA" id="ARBA00022989"/>
    </source>
</evidence>
<comment type="caution">
    <text evidence="7">The sequence shown here is derived from an EMBL/GenBank/DDBJ whole genome shotgun (WGS) entry which is preliminary data.</text>
</comment>
<feature type="transmembrane region" description="Helical" evidence="6">
    <location>
        <begin position="214"/>
        <end position="231"/>
    </location>
</feature>
<evidence type="ECO:0000256" key="5">
    <source>
        <dbReference type="SAM" id="MobiDB-lite"/>
    </source>
</evidence>
<comment type="subcellular location">
    <subcellularLocation>
        <location evidence="1">Membrane</location>
        <topology evidence="1">Multi-pass membrane protein</topology>
    </subcellularLocation>
</comment>
<feature type="transmembrane region" description="Helical" evidence="6">
    <location>
        <begin position="45"/>
        <end position="62"/>
    </location>
</feature>
<accession>A0A0G2EEV3</accession>
<feature type="transmembrane region" description="Helical" evidence="6">
    <location>
        <begin position="170"/>
        <end position="194"/>
    </location>
</feature>
<evidence type="ECO:0000313" key="7">
    <source>
        <dbReference type="EMBL" id="KKY20974.1"/>
    </source>
</evidence>
<evidence type="ECO:0000256" key="6">
    <source>
        <dbReference type="SAM" id="Phobius"/>
    </source>
</evidence>
<keyword evidence="4 6" id="KW-0472">Membrane</keyword>
<evidence type="ECO:0000256" key="2">
    <source>
        <dbReference type="ARBA" id="ARBA00022692"/>
    </source>
</evidence>
<proteinExistence type="predicted"/>
<gene>
    <name evidence="7" type="ORF">UCDDS831_g04470</name>
</gene>
<feature type="compositionally biased region" description="Polar residues" evidence="5">
    <location>
        <begin position="300"/>
        <end position="312"/>
    </location>
</feature>
<reference evidence="7 8" key="2">
    <citation type="submission" date="2015-05" db="EMBL/GenBank/DDBJ databases">
        <title>Distinctive expansion of gene families associated with plant cell wall degradation and secondary metabolism in the genomes of grapevine trunk pathogens.</title>
        <authorList>
            <person name="Lawrence D.P."/>
            <person name="Travadon R."/>
            <person name="Rolshausen P.E."/>
            <person name="Baumgartner K."/>
        </authorList>
    </citation>
    <scope>NUCLEOTIDE SEQUENCE [LARGE SCALE GENOMIC DNA]</scope>
    <source>
        <strain evidence="7">DS831</strain>
    </source>
</reference>
<name>A0A0G2EEV3_9PEZI</name>